<dbReference type="PROSITE" id="PS50865">
    <property type="entry name" value="ZF_MYND_2"/>
    <property type="match status" value="1"/>
</dbReference>
<evidence type="ECO:0000256" key="2">
    <source>
        <dbReference type="ARBA" id="ARBA00022771"/>
    </source>
</evidence>
<keyword evidence="3" id="KW-0862">Zinc</keyword>
<accession>A0ABR1Q905</accession>
<dbReference type="SUPFAM" id="SSF144232">
    <property type="entry name" value="HIT/MYND zinc finger-like"/>
    <property type="match status" value="1"/>
</dbReference>
<sequence length="239" mass="27690">MEPTKECGNPYCKHTDSLDTKDMSYCSQCHGVLYCSKECQKCDWRFHKIYCQHLTTNGSSSERFCALHYYVAIAGQDPPAQALMKQLGLPAHGEIPVRMREFGFRLPLRRLVVTGQDTPENLTLFFGKGKEAEDVTYCQHMFRIEALFEPPPGSIRYEIVKASELDLMCPGWSPRPASAAESWKLQEIRAIHHAFRNNKHLSFPDGKFEDRIQFLVERYGVSRWEEMEELYTYAVEFMV</sequence>
<comment type="caution">
    <text evidence="6">The sequence shown here is derived from an EMBL/GenBank/DDBJ whole genome shotgun (WGS) entry which is preliminary data.</text>
</comment>
<feature type="domain" description="MYND-type" evidence="5">
    <location>
        <begin position="4"/>
        <end position="51"/>
    </location>
</feature>
<name>A0ABR1Q905_9PEZI</name>
<dbReference type="Gene3D" id="6.10.140.2220">
    <property type="match status" value="1"/>
</dbReference>
<dbReference type="GeneID" id="92079153"/>
<keyword evidence="2 4" id="KW-0863">Zinc-finger</keyword>
<dbReference type="Pfam" id="PF01753">
    <property type="entry name" value="zf-MYND"/>
    <property type="match status" value="1"/>
</dbReference>
<dbReference type="InterPro" id="IPR002893">
    <property type="entry name" value="Znf_MYND"/>
</dbReference>
<evidence type="ECO:0000259" key="5">
    <source>
        <dbReference type="PROSITE" id="PS50865"/>
    </source>
</evidence>
<evidence type="ECO:0000256" key="3">
    <source>
        <dbReference type="ARBA" id="ARBA00022833"/>
    </source>
</evidence>
<evidence type="ECO:0000256" key="1">
    <source>
        <dbReference type="ARBA" id="ARBA00022723"/>
    </source>
</evidence>
<evidence type="ECO:0000313" key="6">
    <source>
        <dbReference type="EMBL" id="KAK7948983.1"/>
    </source>
</evidence>
<dbReference type="EMBL" id="JAQQWE010000006">
    <property type="protein sequence ID" value="KAK7948983.1"/>
    <property type="molecule type" value="Genomic_DNA"/>
</dbReference>
<keyword evidence="7" id="KW-1185">Reference proteome</keyword>
<gene>
    <name evidence="6" type="ORF">PG986_009869</name>
</gene>
<dbReference type="Proteomes" id="UP001391051">
    <property type="component" value="Unassembled WGS sequence"/>
</dbReference>
<organism evidence="6 7">
    <name type="scientific">Apiospora aurea</name>
    <dbReference type="NCBI Taxonomy" id="335848"/>
    <lineage>
        <taxon>Eukaryota</taxon>
        <taxon>Fungi</taxon>
        <taxon>Dikarya</taxon>
        <taxon>Ascomycota</taxon>
        <taxon>Pezizomycotina</taxon>
        <taxon>Sordariomycetes</taxon>
        <taxon>Xylariomycetidae</taxon>
        <taxon>Amphisphaeriales</taxon>
        <taxon>Apiosporaceae</taxon>
        <taxon>Apiospora</taxon>
    </lineage>
</organism>
<proteinExistence type="predicted"/>
<protein>
    <recommendedName>
        <fullName evidence="5">MYND-type domain-containing protein</fullName>
    </recommendedName>
</protein>
<dbReference type="RefSeq" id="XP_066698489.1">
    <property type="nucleotide sequence ID" value="XM_066846091.1"/>
</dbReference>
<reference evidence="6 7" key="1">
    <citation type="submission" date="2023-01" db="EMBL/GenBank/DDBJ databases">
        <title>Analysis of 21 Apiospora genomes using comparative genomics revels a genus with tremendous synthesis potential of carbohydrate active enzymes and secondary metabolites.</title>
        <authorList>
            <person name="Sorensen T."/>
        </authorList>
    </citation>
    <scope>NUCLEOTIDE SEQUENCE [LARGE SCALE GENOMIC DNA]</scope>
    <source>
        <strain evidence="6 7">CBS 24483</strain>
    </source>
</reference>
<keyword evidence="1" id="KW-0479">Metal-binding</keyword>
<dbReference type="PROSITE" id="PS01360">
    <property type="entry name" value="ZF_MYND_1"/>
    <property type="match status" value="1"/>
</dbReference>
<evidence type="ECO:0000313" key="7">
    <source>
        <dbReference type="Proteomes" id="UP001391051"/>
    </source>
</evidence>
<evidence type="ECO:0000256" key="4">
    <source>
        <dbReference type="PROSITE-ProRule" id="PRU00134"/>
    </source>
</evidence>